<comment type="caution">
    <text evidence="1">The sequence shown here is derived from an EMBL/GenBank/DDBJ whole genome shotgun (WGS) entry which is preliminary data.</text>
</comment>
<dbReference type="EMBL" id="JACWMY010000020">
    <property type="protein sequence ID" value="MBD1367422.1"/>
    <property type="molecule type" value="Genomic_DNA"/>
</dbReference>
<evidence type="ECO:0000313" key="1">
    <source>
        <dbReference type="EMBL" id="MBD1367422.1"/>
    </source>
</evidence>
<gene>
    <name evidence="1" type="ORF">IDJ77_26665</name>
</gene>
<sequence>MSRPDKAINILLYEDKPDYSASFRTTAQKQRILTKATDNADELLELLKSSPRKYVFIVLDARAFMHEGQAVGTEDEMNLIKIIQDLEEFKRQNHLTLPYCINTGFADLKLRLSNKVSCPIFEKGNEAELIDHIWIEYMRTDDAKLLMEHPEIFGFATDHFDDAAYAVLANLFTGKKYLSLNIAQRVNNLAALRRTAEHLMDIINNDYLGNVVPPSGSRLNDITAYLNLNQDIPVHVFSTVTSIRKIAGYFGSHTPSTSQEIAAYPSGELIGGLASSLKDVFIWAHTLCSHH</sequence>
<keyword evidence="2" id="KW-1185">Reference proteome</keyword>
<accession>A0ABR7WYQ6</accession>
<protein>
    <submittedName>
        <fullName evidence="1">Uncharacterized protein</fullName>
    </submittedName>
</protein>
<evidence type="ECO:0000313" key="2">
    <source>
        <dbReference type="Proteomes" id="UP000606600"/>
    </source>
</evidence>
<proteinExistence type="predicted"/>
<dbReference type="Proteomes" id="UP000606600">
    <property type="component" value="Unassembled WGS sequence"/>
</dbReference>
<dbReference type="RefSeq" id="WP_191192055.1">
    <property type="nucleotide sequence ID" value="NZ_JACWMY010000020.1"/>
</dbReference>
<reference evidence="1 2" key="1">
    <citation type="submission" date="2020-09" db="EMBL/GenBank/DDBJ databases">
        <title>Novel species of Mucilaginibacter isolated from a glacier on the Tibetan Plateau.</title>
        <authorList>
            <person name="Liu Q."/>
            <person name="Xin Y.-H."/>
        </authorList>
    </citation>
    <scope>NUCLEOTIDE SEQUENCE [LARGE SCALE GENOMIC DNA]</scope>
    <source>
        <strain evidence="1 2">ZT4R22</strain>
    </source>
</reference>
<name>A0ABR7WYQ6_9SPHI</name>
<organism evidence="1 2">
    <name type="scientific">Mucilaginibacter pankratovii</name>
    <dbReference type="NCBI Taxonomy" id="2772110"/>
    <lineage>
        <taxon>Bacteria</taxon>
        <taxon>Pseudomonadati</taxon>
        <taxon>Bacteroidota</taxon>
        <taxon>Sphingobacteriia</taxon>
        <taxon>Sphingobacteriales</taxon>
        <taxon>Sphingobacteriaceae</taxon>
        <taxon>Mucilaginibacter</taxon>
    </lineage>
</organism>